<name>A0ABZ2KNE8_9BACT</name>
<accession>A0ABZ2KNE8</accession>
<evidence type="ECO:0000259" key="4">
    <source>
        <dbReference type="Pfam" id="PF01926"/>
    </source>
</evidence>
<evidence type="ECO:0000313" key="6">
    <source>
        <dbReference type="Proteomes" id="UP001379533"/>
    </source>
</evidence>
<dbReference type="InterPro" id="IPR006073">
    <property type="entry name" value="GTP-bd"/>
</dbReference>
<dbReference type="SUPFAM" id="SSF52540">
    <property type="entry name" value="P-loop containing nucleoside triphosphate hydrolases"/>
    <property type="match status" value="1"/>
</dbReference>
<evidence type="ECO:0000256" key="2">
    <source>
        <dbReference type="ARBA" id="ARBA00023134"/>
    </source>
</evidence>
<dbReference type="InterPro" id="IPR023179">
    <property type="entry name" value="GTP-bd_ortho_bundle_sf"/>
</dbReference>
<dbReference type="RefSeq" id="WP_394850826.1">
    <property type="nucleotide sequence ID" value="NZ_CP089982.1"/>
</dbReference>
<keyword evidence="1 3" id="KW-0547">Nucleotide-binding</keyword>
<reference evidence="5 6" key="1">
    <citation type="submission" date="2021-12" db="EMBL/GenBank/DDBJ databases">
        <title>Discovery of the Pendulisporaceae a myxobacterial family with distinct sporulation behavior and unique specialized metabolism.</title>
        <authorList>
            <person name="Garcia R."/>
            <person name="Popoff A."/>
            <person name="Bader C.D."/>
            <person name="Loehr J."/>
            <person name="Walesch S."/>
            <person name="Walt C."/>
            <person name="Boldt J."/>
            <person name="Bunk B."/>
            <person name="Haeckl F.J.F.P.J."/>
            <person name="Gunesch A.P."/>
            <person name="Birkelbach J."/>
            <person name="Nuebel U."/>
            <person name="Pietschmann T."/>
            <person name="Bach T."/>
            <person name="Mueller R."/>
        </authorList>
    </citation>
    <scope>NUCLEOTIDE SEQUENCE [LARGE SCALE GENOMIC DNA]</scope>
    <source>
        <strain evidence="5 6">MSr12523</strain>
    </source>
</reference>
<dbReference type="NCBIfam" id="TIGR03596">
    <property type="entry name" value="GTPase_YlqF"/>
    <property type="match status" value="1"/>
</dbReference>
<gene>
    <name evidence="5" type="primary">ylqF</name>
    <name evidence="5" type="ORF">LZC95_25635</name>
</gene>
<dbReference type="PIRSF" id="PIRSF006230">
    <property type="entry name" value="MG442"/>
    <property type="match status" value="1"/>
</dbReference>
<dbReference type="PANTHER" id="PTHR45782:SF4">
    <property type="entry name" value="MITOCHONDRIAL RIBOSOME-ASSOCIATED GTPASE 1"/>
    <property type="match status" value="1"/>
</dbReference>
<dbReference type="Gene3D" id="1.10.1580.10">
    <property type="match status" value="1"/>
</dbReference>
<dbReference type="InterPro" id="IPR027417">
    <property type="entry name" value="P-loop_NTPase"/>
</dbReference>
<proteinExistence type="inferred from homology"/>
<comment type="subcellular location">
    <subcellularLocation>
        <location evidence="3">Cytoplasm</location>
    </subcellularLocation>
</comment>
<comment type="function">
    <text evidence="3">Required for a late step of 50S ribosomal subunit assembly. Has GTPase activity.</text>
</comment>
<dbReference type="Pfam" id="PF01926">
    <property type="entry name" value="MMR_HSR1"/>
    <property type="match status" value="1"/>
</dbReference>
<dbReference type="Gene3D" id="3.40.50.300">
    <property type="entry name" value="P-loop containing nucleotide triphosphate hydrolases"/>
    <property type="match status" value="1"/>
</dbReference>
<feature type="domain" description="G" evidence="4">
    <location>
        <begin position="121"/>
        <end position="175"/>
    </location>
</feature>
<dbReference type="CDD" id="cd01856">
    <property type="entry name" value="YlqF"/>
    <property type="match status" value="1"/>
</dbReference>
<evidence type="ECO:0000313" key="5">
    <source>
        <dbReference type="EMBL" id="WXB00184.1"/>
    </source>
</evidence>
<sequence>MTIQWYPGHMNKARKAIADALPTKDVVLEVLDARMPRASANPVLAELCAHKACIKILSKSDLADPEVTKEWIRYLESADGNGRVAAIALTTTRPGEMRAKIPEICKRLVPHRTGPTKSVRAMVVGIPNVGKSTLINTLMERKVTKVGDEPAVTKSQQLVTLKSGMTLSDNPGILWPRSDIDSAATMRLALGGALPDTVMDYEYVGLFAAEFFLTRYPQLLCTRFKLDEVPASPMEALQTIGRKRGCIRSGGVVDLHKAGDVLIHEFRNGTLGRITLEAPSDPP</sequence>
<dbReference type="PANTHER" id="PTHR45782">
    <property type="entry name" value="MITOCHONDRIAL RIBOSOME-ASSOCIATED GTPASE 1"/>
    <property type="match status" value="1"/>
</dbReference>
<evidence type="ECO:0000256" key="3">
    <source>
        <dbReference type="PIRNR" id="PIRNR006230"/>
    </source>
</evidence>
<dbReference type="Proteomes" id="UP001379533">
    <property type="component" value="Chromosome"/>
</dbReference>
<keyword evidence="2 3" id="KW-0342">GTP-binding</keyword>
<evidence type="ECO:0000256" key="1">
    <source>
        <dbReference type="ARBA" id="ARBA00022741"/>
    </source>
</evidence>
<keyword evidence="6" id="KW-1185">Reference proteome</keyword>
<keyword evidence="3" id="KW-0963">Cytoplasm</keyword>
<organism evidence="5 6">
    <name type="scientific">Pendulispora brunnea</name>
    <dbReference type="NCBI Taxonomy" id="2905690"/>
    <lineage>
        <taxon>Bacteria</taxon>
        <taxon>Pseudomonadati</taxon>
        <taxon>Myxococcota</taxon>
        <taxon>Myxococcia</taxon>
        <taxon>Myxococcales</taxon>
        <taxon>Sorangiineae</taxon>
        <taxon>Pendulisporaceae</taxon>
        <taxon>Pendulispora</taxon>
    </lineage>
</organism>
<dbReference type="EMBL" id="CP089982">
    <property type="protein sequence ID" value="WXB00184.1"/>
    <property type="molecule type" value="Genomic_DNA"/>
</dbReference>
<comment type="similarity">
    <text evidence="3">Belongs to the TRAFAC class YlqF/YawG GTPase family. MTG1 subfamily.</text>
</comment>
<dbReference type="InterPro" id="IPR019991">
    <property type="entry name" value="GTP-bd_ribosome_bgen"/>
</dbReference>
<dbReference type="InterPro" id="IPR016478">
    <property type="entry name" value="GTPase_MTG1"/>
</dbReference>
<protein>
    <recommendedName>
        <fullName evidence="3">Ribosome biogenesis GTPase A</fullName>
    </recommendedName>
</protein>